<dbReference type="AlphaFoldDB" id="A0AAE3ZGX1"/>
<dbReference type="SUPFAM" id="SSF56059">
    <property type="entry name" value="Glutathione synthetase ATP-binding domain-like"/>
    <property type="match status" value="1"/>
</dbReference>
<evidence type="ECO:0000256" key="1">
    <source>
        <dbReference type="PROSITE-ProRule" id="PRU00409"/>
    </source>
</evidence>
<evidence type="ECO:0000313" key="3">
    <source>
        <dbReference type="EMBL" id="MDR7303398.1"/>
    </source>
</evidence>
<gene>
    <name evidence="3" type="ORF">JOF55_003579</name>
</gene>
<comment type="caution">
    <text evidence="3">The sequence shown here is derived from an EMBL/GenBank/DDBJ whole genome shotgun (WGS) entry which is preliminary data.</text>
</comment>
<feature type="domain" description="ATP-grasp" evidence="2">
    <location>
        <begin position="94"/>
        <end position="292"/>
    </location>
</feature>
<dbReference type="GO" id="GO:0005524">
    <property type="term" value="F:ATP binding"/>
    <property type="evidence" value="ECO:0007669"/>
    <property type="project" value="UniProtKB-UniRule"/>
</dbReference>
<dbReference type="PROSITE" id="PS50975">
    <property type="entry name" value="ATP_GRASP"/>
    <property type="match status" value="1"/>
</dbReference>
<name>A0AAE3ZGX1_9ACTN</name>
<dbReference type="Proteomes" id="UP001180845">
    <property type="component" value="Unassembled WGS sequence"/>
</dbReference>
<accession>A0AAE3ZGX1</accession>
<proteinExistence type="predicted"/>
<protein>
    <recommendedName>
        <fullName evidence="2">ATP-grasp domain-containing protein</fullName>
    </recommendedName>
</protein>
<keyword evidence="1" id="KW-0547">Nucleotide-binding</keyword>
<keyword evidence="4" id="KW-1185">Reference proteome</keyword>
<sequence>MGKPQVLLASCADLPTSNGDDTWLPDALAELDVWASWAVWDDPEVDFAQADLVVLRSTWDYPRRRTEFLRWCESLPALANSARIVRWNTHKSYLADLADAGAAVVPTQVIEPGDSVEWPKSEFVLKPAVGAGSRDAARFGALEHEAARAHLRMLREQNRAAVVQPYQSAVDTEGETALVFLGGMYSHGFVKGPMLPPVATQDGSGLSMAEGRRPADPSAALRRAAEDTLDIACGLLGIVRSELLYARVDLVRGPGGEPLLLELELSEPSLGFQQTDSSAQLRFASAVRGALAGERNFRPAM</sequence>
<keyword evidence="1" id="KW-0067">ATP-binding</keyword>
<dbReference type="EMBL" id="JAVDXW010000001">
    <property type="protein sequence ID" value="MDR7303398.1"/>
    <property type="molecule type" value="Genomic_DNA"/>
</dbReference>
<dbReference type="RefSeq" id="WP_310275703.1">
    <property type="nucleotide sequence ID" value="NZ_JAVDXW010000001.1"/>
</dbReference>
<organism evidence="3 4">
    <name type="scientific">Haloactinomyces albus</name>
    <dbReference type="NCBI Taxonomy" id="1352928"/>
    <lineage>
        <taxon>Bacteria</taxon>
        <taxon>Bacillati</taxon>
        <taxon>Actinomycetota</taxon>
        <taxon>Actinomycetes</taxon>
        <taxon>Actinopolysporales</taxon>
        <taxon>Actinopolysporaceae</taxon>
        <taxon>Haloactinomyces</taxon>
    </lineage>
</organism>
<reference evidence="3" key="1">
    <citation type="submission" date="2023-07" db="EMBL/GenBank/DDBJ databases">
        <title>Sequencing the genomes of 1000 actinobacteria strains.</title>
        <authorList>
            <person name="Klenk H.-P."/>
        </authorList>
    </citation>
    <scope>NUCLEOTIDE SEQUENCE</scope>
    <source>
        <strain evidence="3">DSM 45977</strain>
    </source>
</reference>
<dbReference type="InterPro" id="IPR053191">
    <property type="entry name" value="DcsG_Biosynth_Enzyme"/>
</dbReference>
<evidence type="ECO:0000259" key="2">
    <source>
        <dbReference type="PROSITE" id="PS50975"/>
    </source>
</evidence>
<dbReference type="PANTHER" id="PTHR39217:SF1">
    <property type="entry name" value="GLUTATHIONE SYNTHETASE"/>
    <property type="match status" value="1"/>
</dbReference>
<dbReference type="GO" id="GO:0046872">
    <property type="term" value="F:metal ion binding"/>
    <property type="evidence" value="ECO:0007669"/>
    <property type="project" value="InterPro"/>
</dbReference>
<dbReference type="InterPro" id="IPR011761">
    <property type="entry name" value="ATP-grasp"/>
</dbReference>
<evidence type="ECO:0000313" key="4">
    <source>
        <dbReference type="Proteomes" id="UP001180845"/>
    </source>
</evidence>
<dbReference type="PANTHER" id="PTHR39217">
    <property type="match status" value="1"/>
</dbReference>